<feature type="domain" description="PB1" evidence="20">
    <location>
        <begin position="1"/>
        <end position="90"/>
    </location>
</feature>
<evidence type="ECO:0000256" key="5">
    <source>
        <dbReference type="ARBA" id="ARBA00022679"/>
    </source>
</evidence>
<evidence type="ECO:0000259" key="18">
    <source>
        <dbReference type="PROSITE" id="PS50081"/>
    </source>
</evidence>
<feature type="domain" description="Phorbol-ester/DAG-type" evidence="18">
    <location>
        <begin position="122"/>
        <end position="180"/>
    </location>
</feature>
<dbReference type="PROSITE" id="PS00108">
    <property type="entry name" value="PROTEIN_KINASE_ST"/>
    <property type="match status" value="1"/>
</dbReference>
<evidence type="ECO:0000259" key="17">
    <source>
        <dbReference type="PROSITE" id="PS50011"/>
    </source>
</evidence>
<evidence type="ECO:0000256" key="3">
    <source>
        <dbReference type="ARBA" id="ARBA00022527"/>
    </source>
</evidence>
<keyword evidence="6" id="KW-0479">Metal-binding</keyword>
<evidence type="ECO:0000256" key="15">
    <source>
        <dbReference type="PIRSR" id="PIRSR000554-2"/>
    </source>
</evidence>
<keyword evidence="3" id="KW-0723">Serine/threonine-protein kinase</keyword>
<evidence type="ECO:0000256" key="6">
    <source>
        <dbReference type="ARBA" id="ARBA00022723"/>
    </source>
</evidence>
<feature type="active site" description="Proton acceptor" evidence="14">
    <location>
        <position position="335"/>
    </location>
</feature>
<dbReference type="Gene3D" id="3.30.200.20">
    <property type="entry name" value="Phosphorylase Kinase, domain 1"/>
    <property type="match status" value="1"/>
</dbReference>
<dbReference type="PROSITE" id="PS50011">
    <property type="entry name" value="PROTEIN_KINASE_DOM"/>
    <property type="match status" value="1"/>
</dbReference>
<evidence type="ECO:0000256" key="1">
    <source>
        <dbReference type="ARBA" id="ARBA00005490"/>
    </source>
</evidence>
<feature type="binding site" evidence="16">
    <location>
        <position position="244"/>
    </location>
    <ligand>
        <name>ATP</name>
        <dbReference type="ChEBI" id="CHEBI:30616"/>
    </ligand>
</feature>
<comment type="catalytic activity">
    <reaction evidence="13">
        <text>L-seryl-[protein] + ATP = O-phospho-L-seryl-[protein] + ADP + H(+)</text>
        <dbReference type="Rhea" id="RHEA:17989"/>
        <dbReference type="Rhea" id="RHEA-COMP:9863"/>
        <dbReference type="Rhea" id="RHEA-COMP:11604"/>
        <dbReference type="ChEBI" id="CHEBI:15378"/>
        <dbReference type="ChEBI" id="CHEBI:29999"/>
        <dbReference type="ChEBI" id="CHEBI:30616"/>
        <dbReference type="ChEBI" id="CHEBI:83421"/>
        <dbReference type="ChEBI" id="CHEBI:456216"/>
        <dbReference type="EC" id="2.7.11.13"/>
    </reaction>
</comment>
<evidence type="ECO:0000313" key="21">
    <source>
        <dbReference type="Ensembl" id="ENSSRHP00000068652.1"/>
    </source>
</evidence>
<dbReference type="Pfam" id="PF00069">
    <property type="entry name" value="Pkinase"/>
    <property type="match status" value="1"/>
</dbReference>
<dbReference type="InterPro" id="IPR011009">
    <property type="entry name" value="Kinase-like_dom_sf"/>
</dbReference>
<keyword evidence="11 15" id="KW-0067">ATP-binding</keyword>
<protein>
    <recommendedName>
        <fullName evidence="2">protein kinase C</fullName>
        <ecNumber evidence="2">2.7.11.13</ecNumber>
    </recommendedName>
</protein>
<dbReference type="FunFam" id="1.10.510.10:FF:000048">
    <property type="entry name" value="Protein kinase C"/>
    <property type="match status" value="1"/>
</dbReference>
<evidence type="ECO:0000256" key="12">
    <source>
        <dbReference type="ARBA" id="ARBA00047272"/>
    </source>
</evidence>
<dbReference type="InterPro" id="IPR002219">
    <property type="entry name" value="PKC_DAG/PE"/>
</dbReference>
<keyword evidence="7 15" id="KW-0547">Nucleotide-binding</keyword>
<dbReference type="SMART" id="SM00133">
    <property type="entry name" value="S_TK_X"/>
    <property type="match status" value="1"/>
</dbReference>
<proteinExistence type="inferred from homology"/>
<evidence type="ECO:0000256" key="16">
    <source>
        <dbReference type="PROSITE-ProRule" id="PRU10141"/>
    </source>
</evidence>
<dbReference type="SUPFAM" id="SSF54277">
    <property type="entry name" value="CAD &amp; PB1 domains"/>
    <property type="match status" value="1"/>
</dbReference>
<evidence type="ECO:0000256" key="8">
    <source>
        <dbReference type="ARBA" id="ARBA00022771"/>
    </source>
</evidence>
<dbReference type="InterPro" id="IPR046349">
    <property type="entry name" value="C1-like_sf"/>
</dbReference>
<dbReference type="PROSITE" id="PS51285">
    <property type="entry name" value="AGC_KINASE_CTER"/>
    <property type="match status" value="1"/>
</dbReference>
<dbReference type="Gene3D" id="3.30.60.20">
    <property type="match status" value="1"/>
</dbReference>
<comment type="catalytic activity">
    <reaction evidence="12">
        <text>L-threonyl-[protein] + ATP = O-phospho-L-threonyl-[protein] + ADP + H(+)</text>
        <dbReference type="Rhea" id="RHEA:46608"/>
        <dbReference type="Rhea" id="RHEA-COMP:11060"/>
        <dbReference type="Rhea" id="RHEA-COMP:11605"/>
        <dbReference type="ChEBI" id="CHEBI:15378"/>
        <dbReference type="ChEBI" id="CHEBI:30013"/>
        <dbReference type="ChEBI" id="CHEBI:30616"/>
        <dbReference type="ChEBI" id="CHEBI:61977"/>
        <dbReference type="ChEBI" id="CHEBI:456216"/>
        <dbReference type="EC" id="2.7.11.13"/>
    </reaction>
</comment>
<dbReference type="FunFam" id="3.10.20.90:FF:000071">
    <property type="entry name" value="Protein kinase C"/>
    <property type="match status" value="1"/>
</dbReference>
<keyword evidence="9" id="KW-0418">Kinase</keyword>
<evidence type="ECO:0000256" key="13">
    <source>
        <dbReference type="ARBA" id="ARBA00047470"/>
    </source>
</evidence>
<dbReference type="InterPro" id="IPR034877">
    <property type="entry name" value="PB1_aPKC"/>
</dbReference>
<dbReference type="Pfam" id="PF00130">
    <property type="entry name" value="C1_1"/>
    <property type="match status" value="1"/>
</dbReference>
<dbReference type="Ensembl" id="ENSSRHT00000070525.1">
    <property type="protein sequence ID" value="ENSSRHP00000068652.1"/>
    <property type="gene ID" value="ENSSRHG00000031965.1"/>
</dbReference>
<reference evidence="21" key="2">
    <citation type="submission" date="2025-09" db="UniProtKB">
        <authorList>
            <consortium name="Ensembl"/>
        </authorList>
    </citation>
    <scope>IDENTIFICATION</scope>
</reference>
<keyword evidence="22" id="KW-1185">Reference proteome</keyword>
<keyword evidence="5" id="KW-0808">Transferase</keyword>
<feature type="binding site" evidence="15">
    <location>
        <position position="240"/>
    </location>
    <ligand>
        <name>ATP</name>
        <dbReference type="ChEBI" id="CHEBI:30616"/>
    </ligand>
</feature>
<dbReference type="PROSITE" id="PS51745">
    <property type="entry name" value="PB1"/>
    <property type="match status" value="1"/>
</dbReference>
<reference evidence="21" key="1">
    <citation type="submission" date="2025-08" db="UniProtKB">
        <authorList>
            <consortium name="Ensembl"/>
        </authorList>
    </citation>
    <scope>IDENTIFICATION</scope>
</reference>
<accession>A0A673KVH6</accession>
<keyword evidence="4" id="KW-0597">Phosphoprotein</keyword>
<dbReference type="GO" id="GO:0004697">
    <property type="term" value="F:diacylglycerol-dependent serine/threonine kinase activity"/>
    <property type="evidence" value="ECO:0007669"/>
    <property type="project" value="UniProtKB-EC"/>
</dbReference>
<dbReference type="PIRSF" id="PIRSF000554">
    <property type="entry name" value="PKC_zeta"/>
    <property type="match status" value="1"/>
</dbReference>
<dbReference type="SMART" id="SM00109">
    <property type="entry name" value="C1"/>
    <property type="match status" value="1"/>
</dbReference>
<sequence length="553" mass="63525">CPIKNVLMMKAGQYRRDIMITHFDPSISYEGLCSEVRDMCSMDNDQLFTMKWIDEEGDPCTVSSQLELEEALRLYELNKDSELIIHVFPCIPEKPGMPCPGEDKSIYRRGARRWRKLYYASGHAFQAKRFNRRAHCAICTDRIWGLGRQGYKCINCKLLVHKKCHKLVTVEPLSDDDFSCFSLLFPSSRQKELNGNRDSGKAVSSLGLKDFDLLRVIGRGSYAKVLLVRLKKTDRIYAMKVVKKELVNDDEDIDWVQTEKHVFEQASNHPFLVGLHSCFQTLSRLFFVIEYVNGGDLMFHMQRQRKLPEEHARFYSAEISLALNYLHERGIIYRDLKLDNVLLESEGHIKLTDYGMCKEGLRPGDTTSTFCGTPNYIAPEILRGEDYGFSVDWWALGVLMFEMMAGRSPFDIVGSSDNPDQNTEDYLFQVILEKQIRIPRSLSVKAASVLKGFLNKEPKERLGCHPQTGFADITAHPFFRNVDWDLMEQKQVVPPFKPNISGEFGLDNFDAQFTNEPIQLTPDDDDAVKKIDQSEFEGFEYINPLLMSAEECV</sequence>
<dbReference type="CDD" id="cd06404">
    <property type="entry name" value="PB1_aPKC"/>
    <property type="match status" value="1"/>
</dbReference>
<dbReference type="SMART" id="SM00220">
    <property type="entry name" value="S_TKc"/>
    <property type="match status" value="1"/>
</dbReference>
<dbReference type="SUPFAM" id="SSF56112">
    <property type="entry name" value="Protein kinase-like (PK-like)"/>
    <property type="match status" value="1"/>
</dbReference>
<evidence type="ECO:0000256" key="11">
    <source>
        <dbReference type="ARBA" id="ARBA00022840"/>
    </source>
</evidence>
<dbReference type="InterPro" id="IPR053793">
    <property type="entry name" value="PB1-like"/>
</dbReference>
<dbReference type="Gene3D" id="3.10.20.90">
    <property type="entry name" value="Phosphatidylinositol 3-kinase Catalytic Subunit, Chain A, domain 1"/>
    <property type="match status" value="1"/>
</dbReference>
<dbReference type="PROSITE" id="PS00107">
    <property type="entry name" value="PROTEIN_KINASE_ATP"/>
    <property type="match status" value="1"/>
</dbReference>
<evidence type="ECO:0000256" key="10">
    <source>
        <dbReference type="ARBA" id="ARBA00022833"/>
    </source>
</evidence>
<dbReference type="EC" id="2.7.11.13" evidence="2"/>
<evidence type="ECO:0000256" key="4">
    <source>
        <dbReference type="ARBA" id="ARBA00022553"/>
    </source>
</evidence>
<evidence type="ECO:0000259" key="20">
    <source>
        <dbReference type="PROSITE" id="PS51745"/>
    </source>
</evidence>
<dbReference type="InterPro" id="IPR000270">
    <property type="entry name" value="PB1_dom"/>
</dbReference>
<dbReference type="AlphaFoldDB" id="A0A673KVH6"/>
<dbReference type="FunFam" id="3.30.60.20:FF:000012">
    <property type="entry name" value="Protein kinase C"/>
    <property type="match status" value="1"/>
</dbReference>
<gene>
    <name evidence="21" type="primary">LOC107738175</name>
</gene>
<dbReference type="InterPro" id="IPR000719">
    <property type="entry name" value="Prot_kinase_dom"/>
</dbReference>
<dbReference type="InterPro" id="IPR012233">
    <property type="entry name" value="PKC"/>
</dbReference>
<evidence type="ECO:0000259" key="19">
    <source>
        <dbReference type="PROSITE" id="PS51285"/>
    </source>
</evidence>
<evidence type="ECO:0000256" key="7">
    <source>
        <dbReference type="ARBA" id="ARBA00022741"/>
    </source>
</evidence>
<evidence type="ECO:0000256" key="9">
    <source>
        <dbReference type="ARBA" id="ARBA00022777"/>
    </source>
</evidence>
<evidence type="ECO:0000256" key="2">
    <source>
        <dbReference type="ARBA" id="ARBA00012429"/>
    </source>
</evidence>
<dbReference type="InterPro" id="IPR008271">
    <property type="entry name" value="Ser/Thr_kinase_AS"/>
</dbReference>
<dbReference type="GO" id="GO:0005524">
    <property type="term" value="F:ATP binding"/>
    <property type="evidence" value="ECO:0007669"/>
    <property type="project" value="UniProtKB-UniRule"/>
</dbReference>
<dbReference type="SMART" id="SM00666">
    <property type="entry name" value="PB1"/>
    <property type="match status" value="1"/>
</dbReference>
<dbReference type="Proteomes" id="UP000472270">
    <property type="component" value="Unassembled WGS sequence"/>
</dbReference>
<evidence type="ECO:0000313" key="22">
    <source>
        <dbReference type="Proteomes" id="UP000472270"/>
    </source>
</evidence>
<name>A0A673KVH6_9TELE</name>
<dbReference type="InterPro" id="IPR017441">
    <property type="entry name" value="Protein_kinase_ATP_BS"/>
</dbReference>
<organism evidence="21 22">
    <name type="scientific">Sinocyclocheilus rhinocerous</name>
    <dbReference type="NCBI Taxonomy" id="307959"/>
    <lineage>
        <taxon>Eukaryota</taxon>
        <taxon>Metazoa</taxon>
        <taxon>Chordata</taxon>
        <taxon>Craniata</taxon>
        <taxon>Vertebrata</taxon>
        <taxon>Euteleostomi</taxon>
        <taxon>Actinopterygii</taxon>
        <taxon>Neopterygii</taxon>
        <taxon>Teleostei</taxon>
        <taxon>Ostariophysi</taxon>
        <taxon>Cypriniformes</taxon>
        <taxon>Cyprinidae</taxon>
        <taxon>Cyprininae</taxon>
        <taxon>Sinocyclocheilus</taxon>
    </lineage>
</organism>
<dbReference type="Gene3D" id="1.10.510.10">
    <property type="entry name" value="Transferase(Phosphotransferase) domain 1"/>
    <property type="match status" value="1"/>
</dbReference>
<dbReference type="PANTHER" id="PTHR24351">
    <property type="entry name" value="RIBOSOMAL PROTEIN S6 KINASE"/>
    <property type="match status" value="1"/>
</dbReference>
<comment type="similarity">
    <text evidence="1">Belongs to the protein kinase superfamily. AGC Ser/Thr protein kinase family. PKC subfamily.</text>
</comment>
<dbReference type="GO" id="GO:0008270">
    <property type="term" value="F:zinc ion binding"/>
    <property type="evidence" value="ECO:0007669"/>
    <property type="project" value="UniProtKB-KW"/>
</dbReference>
<keyword evidence="8" id="KW-0863">Zinc-finger</keyword>
<evidence type="ECO:0000256" key="14">
    <source>
        <dbReference type="PIRSR" id="PIRSR000554-1"/>
    </source>
</evidence>
<dbReference type="InterPro" id="IPR017892">
    <property type="entry name" value="Pkinase_C"/>
</dbReference>
<dbReference type="CDD" id="cd20794">
    <property type="entry name" value="C1_aPKC"/>
    <property type="match status" value="1"/>
</dbReference>
<dbReference type="PROSITE" id="PS50081">
    <property type="entry name" value="ZF_DAG_PE_2"/>
    <property type="match status" value="1"/>
</dbReference>
<dbReference type="FunFam" id="3.30.200.20:FF:000070">
    <property type="entry name" value="Protein kinase C"/>
    <property type="match status" value="1"/>
</dbReference>
<feature type="domain" description="AGC-kinase C-terminal" evidence="19">
    <location>
        <begin position="480"/>
        <end position="551"/>
    </location>
</feature>
<keyword evidence="10" id="KW-0862">Zinc</keyword>
<feature type="domain" description="Protein kinase" evidence="17">
    <location>
        <begin position="211"/>
        <end position="479"/>
    </location>
</feature>
<dbReference type="Pfam" id="PF00564">
    <property type="entry name" value="PB1"/>
    <property type="match status" value="1"/>
</dbReference>
<dbReference type="InterPro" id="IPR000961">
    <property type="entry name" value="AGC-kinase_C"/>
</dbReference>
<dbReference type="Pfam" id="PF00433">
    <property type="entry name" value="Pkinase_C"/>
    <property type="match status" value="1"/>
</dbReference>
<feature type="binding site" evidence="15">
    <location>
        <begin position="217"/>
        <end position="225"/>
    </location>
    <ligand>
        <name>ATP</name>
        <dbReference type="ChEBI" id="CHEBI:30616"/>
    </ligand>
</feature>
<dbReference type="SUPFAM" id="SSF57889">
    <property type="entry name" value="Cysteine-rich domain"/>
    <property type="match status" value="1"/>
</dbReference>